<dbReference type="Proteomes" id="UP001175226">
    <property type="component" value="Unassembled WGS sequence"/>
</dbReference>
<dbReference type="PANTHER" id="PTHR13245">
    <property type="entry name" value="RRP15-LIKE PROTEIN"/>
    <property type="match status" value="1"/>
</dbReference>
<evidence type="ECO:0000313" key="3">
    <source>
        <dbReference type="EMBL" id="KAK0456713.1"/>
    </source>
</evidence>
<dbReference type="PANTHER" id="PTHR13245:SF14">
    <property type="entry name" value="RRP15-LIKE PROTEIN"/>
    <property type="match status" value="1"/>
</dbReference>
<comment type="caution">
    <text evidence="3">The sequence shown here is derived from an EMBL/GenBank/DDBJ whole genome shotgun (WGS) entry which is preliminary data.</text>
</comment>
<feature type="region of interest" description="Disordered" evidence="2">
    <location>
        <begin position="165"/>
        <end position="205"/>
    </location>
</feature>
<organism evidence="3 4">
    <name type="scientific">Armillaria borealis</name>
    <dbReference type="NCBI Taxonomy" id="47425"/>
    <lineage>
        <taxon>Eukaryota</taxon>
        <taxon>Fungi</taxon>
        <taxon>Dikarya</taxon>
        <taxon>Basidiomycota</taxon>
        <taxon>Agaricomycotina</taxon>
        <taxon>Agaricomycetes</taxon>
        <taxon>Agaricomycetidae</taxon>
        <taxon>Agaricales</taxon>
        <taxon>Marasmiineae</taxon>
        <taxon>Physalacriaceae</taxon>
        <taxon>Armillaria</taxon>
    </lineage>
</organism>
<gene>
    <name evidence="3" type="ORF">EV421DRAFT_87711</name>
</gene>
<comment type="similarity">
    <text evidence="1">Belongs to the RRP15 family.</text>
</comment>
<keyword evidence="4" id="KW-1185">Reference proteome</keyword>
<accession>A0AA39K9G4</accession>
<proteinExistence type="inferred from homology"/>
<sequence>MSASLLPRKRQRLSDDEHANESAVSGDDELADESGSDDFASASDENSDDDIQNLKPQKSRQTKKRKIRATAPSTFGTALQSLLGTDAPSALPLSLKPSVARKRNDEKLESRAKKVLQVEKKEKEDKGRIRDIYGGWGAESERALRKVAQRGVVKLFNVIQQAQADATNVQQEKKAARGSGKPSLPAPAADKSKSSKGKNRDNIIGRGKEGSTRLFCLFEASLTVVPYVQLQLKRTISST</sequence>
<feature type="compositionally biased region" description="Basic residues" evidence="2">
    <location>
        <begin position="57"/>
        <end position="68"/>
    </location>
</feature>
<evidence type="ECO:0000256" key="2">
    <source>
        <dbReference type="SAM" id="MobiDB-lite"/>
    </source>
</evidence>
<dbReference type="EMBL" id="JAUEPT010000001">
    <property type="protein sequence ID" value="KAK0456713.1"/>
    <property type="molecule type" value="Genomic_DNA"/>
</dbReference>
<feature type="region of interest" description="Disordered" evidence="2">
    <location>
        <begin position="1"/>
        <end position="72"/>
    </location>
</feature>
<dbReference type="GO" id="GO:0030687">
    <property type="term" value="C:preribosome, large subunit precursor"/>
    <property type="evidence" value="ECO:0007669"/>
    <property type="project" value="TreeGrafter"/>
</dbReference>
<dbReference type="AlphaFoldDB" id="A0AA39K9G4"/>
<feature type="compositionally biased region" description="Acidic residues" evidence="2">
    <location>
        <begin position="26"/>
        <end position="36"/>
    </location>
</feature>
<evidence type="ECO:0000256" key="1">
    <source>
        <dbReference type="ARBA" id="ARBA00007462"/>
    </source>
</evidence>
<name>A0AA39K9G4_9AGAR</name>
<dbReference type="Pfam" id="PF07890">
    <property type="entry name" value="Rrp15p"/>
    <property type="match status" value="1"/>
</dbReference>
<dbReference type="GO" id="GO:0000460">
    <property type="term" value="P:maturation of 5.8S rRNA"/>
    <property type="evidence" value="ECO:0007669"/>
    <property type="project" value="TreeGrafter"/>
</dbReference>
<dbReference type="InterPro" id="IPR012459">
    <property type="entry name" value="Rrp15"/>
</dbReference>
<reference evidence="3" key="1">
    <citation type="submission" date="2023-06" db="EMBL/GenBank/DDBJ databases">
        <authorList>
            <consortium name="Lawrence Berkeley National Laboratory"/>
            <person name="Ahrendt S."/>
            <person name="Sahu N."/>
            <person name="Indic B."/>
            <person name="Wong-Bajracharya J."/>
            <person name="Merenyi Z."/>
            <person name="Ke H.-M."/>
            <person name="Monk M."/>
            <person name="Kocsube S."/>
            <person name="Drula E."/>
            <person name="Lipzen A."/>
            <person name="Balint B."/>
            <person name="Henrissat B."/>
            <person name="Andreopoulos B."/>
            <person name="Martin F.M."/>
            <person name="Harder C.B."/>
            <person name="Rigling D."/>
            <person name="Ford K.L."/>
            <person name="Foster G.D."/>
            <person name="Pangilinan J."/>
            <person name="Papanicolaou A."/>
            <person name="Barry K."/>
            <person name="LaButti K."/>
            <person name="Viragh M."/>
            <person name="Koriabine M."/>
            <person name="Yan M."/>
            <person name="Riley R."/>
            <person name="Champramary S."/>
            <person name="Plett K.L."/>
            <person name="Tsai I.J."/>
            <person name="Slot J."/>
            <person name="Sipos G."/>
            <person name="Plett J."/>
            <person name="Nagy L.G."/>
            <person name="Grigoriev I.V."/>
        </authorList>
    </citation>
    <scope>NUCLEOTIDE SEQUENCE</scope>
    <source>
        <strain evidence="3">FPL87.14</strain>
    </source>
</reference>
<feature type="compositionally biased region" description="Basic and acidic residues" evidence="2">
    <location>
        <begin position="190"/>
        <end position="205"/>
    </location>
</feature>
<evidence type="ECO:0000313" key="4">
    <source>
        <dbReference type="Proteomes" id="UP001175226"/>
    </source>
</evidence>
<protein>
    <submittedName>
        <fullName evidence="3">Rrp15p-domain-containing protein</fullName>
    </submittedName>
</protein>
<dbReference type="GO" id="GO:0000470">
    <property type="term" value="P:maturation of LSU-rRNA"/>
    <property type="evidence" value="ECO:0007669"/>
    <property type="project" value="TreeGrafter"/>
</dbReference>